<evidence type="ECO:0000313" key="4">
    <source>
        <dbReference type="EMBL" id="EFV02312.1"/>
    </source>
</evidence>
<evidence type="ECO:0000259" key="1">
    <source>
        <dbReference type="Pfam" id="PF04459"/>
    </source>
</evidence>
<name>E6MFF2_9FIRM</name>
<dbReference type="Proteomes" id="UP000004754">
    <property type="component" value="Unassembled WGS sequence"/>
</dbReference>
<dbReference type="InterPro" id="IPR007549">
    <property type="entry name" value="DUF512"/>
</dbReference>
<dbReference type="HOGENOM" id="CLU_037396_0_0_9"/>
<dbReference type="InterPro" id="IPR013785">
    <property type="entry name" value="Aldolase_TIM"/>
</dbReference>
<dbReference type="STRING" id="887929.HMP0721_0735"/>
<feature type="domain" description="DUF512" evidence="1">
    <location>
        <begin position="222"/>
        <end position="425"/>
    </location>
</feature>
<dbReference type="EMBL" id="AEQN01000011">
    <property type="protein sequence ID" value="EFV02312.1"/>
    <property type="molecule type" value="Genomic_DNA"/>
</dbReference>
<dbReference type="Pfam" id="PF04459">
    <property type="entry name" value="DUF512"/>
    <property type="match status" value="1"/>
</dbReference>
<feature type="domain" description="Putative radical SAM N-terminal" evidence="3">
    <location>
        <begin position="71"/>
        <end position="219"/>
    </location>
</feature>
<comment type="caution">
    <text evidence="4">The sequence shown here is derived from an EMBL/GenBank/DDBJ whole genome shotgun (WGS) entry which is preliminary data.</text>
</comment>
<feature type="domain" description="PDZ" evidence="2">
    <location>
        <begin position="10"/>
        <end position="57"/>
    </location>
</feature>
<dbReference type="Pfam" id="PF19238">
    <property type="entry name" value="Radical_SAM_2"/>
    <property type="match status" value="1"/>
</dbReference>
<protein>
    <submittedName>
        <fullName evidence="4">Putative FeS-containing Cyanobacterial-specific oxidoreductase</fullName>
    </submittedName>
</protein>
<dbReference type="OrthoDB" id="9774724at2"/>
<gene>
    <name evidence="4" type="ORF">HMP0721_0735</name>
</gene>
<dbReference type="SUPFAM" id="SSF102114">
    <property type="entry name" value="Radical SAM enzymes"/>
    <property type="match status" value="1"/>
</dbReference>
<dbReference type="InterPro" id="IPR041489">
    <property type="entry name" value="PDZ_6"/>
</dbReference>
<dbReference type="Pfam" id="PF17820">
    <property type="entry name" value="PDZ_6"/>
    <property type="match status" value="1"/>
</dbReference>
<dbReference type="Gene3D" id="3.20.20.70">
    <property type="entry name" value="Aldolase class I"/>
    <property type="match status" value="1"/>
</dbReference>
<organism evidence="4 5">
    <name type="scientific">Pseudoramibacter alactolyticus ATCC 23263</name>
    <dbReference type="NCBI Taxonomy" id="887929"/>
    <lineage>
        <taxon>Bacteria</taxon>
        <taxon>Bacillati</taxon>
        <taxon>Bacillota</taxon>
        <taxon>Clostridia</taxon>
        <taxon>Eubacteriales</taxon>
        <taxon>Eubacteriaceae</taxon>
        <taxon>Pseudoramibacter</taxon>
    </lineage>
</organism>
<evidence type="ECO:0000313" key="5">
    <source>
        <dbReference type="Proteomes" id="UP000004754"/>
    </source>
</evidence>
<dbReference type="InterPro" id="IPR045375">
    <property type="entry name" value="Put_radical_SAM-like_N"/>
</dbReference>
<proteinExistence type="predicted"/>
<reference evidence="4 5" key="1">
    <citation type="submission" date="2010-12" db="EMBL/GenBank/DDBJ databases">
        <authorList>
            <person name="Muzny D."/>
            <person name="Qin X."/>
            <person name="Deng J."/>
            <person name="Jiang H."/>
            <person name="Liu Y."/>
            <person name="Qu J."/>
            <person name="Song X.-Z."/>
            <person name="Zhang L."/>
            <person name="Thornton R."/>
            <person name="Coyle M."/>
            <person name="Francisco L."/>
            <person name="Jackson L."/>
            <person name="Javaid M."/>
            <person name="Korchina V."/>
            <person name="Kovar C."/>
            <person name="Mata R."/>
            <person name="Mathew T."/>
            <person name="Ngo R."/>
            <person name="Nguyen L."/>
            <person name="Nguyen N."/>
            <person name="Okwuonu G."/>
            <person name="Ongeri F."/>
            <person name="Pham C."/>
            <person name="Simmons D."/>
            <person name="Wilczek-Boney K."/>
            <person name="Hale W."/>
            <person name="Jakkamsetti A."/>
            <person name="Pham P."/>
            <person name="Ruth R."/>
            <person name="San Lucas F."/>
            <person name="Warren J."/>
            <person name="Zhang J."/>
            <person name="Zhao Z."/>
            <person name="Zhou C."/>
            <person name="Zhu D."/>
            <person name="Lee S."/>
            <person name="Bess C."/>
            <person name="Blankenburg K."/>
            <person name="Forbes L."/>
            <person name="Fu Q."/>
            <person name="Gubbala S."/>
            <person name="Hirani K."/>
            <person name="Jayaseelan J.C."/>
            <person name="Lara F."/>
            <person name="Munidasa M."/>
            <person name="Palculict T."/>
            <person name="Patil S."/>
            <person name="Pu L.-L."/>
            <person name="Saada N."/>
            <person name="Tang L."/>
            <person name="Weissenberger G."/>
            <person name="Zhu Y."/>
            <person name="Hemphill L."/>
            <person name="Shang Y."/>
            <person name="Youmans B."/>
            <person name="Ayvaz T."/>
            <person name="Ross M."/>
            <person name="Santibanez J."/>
            <person name="Aqrawi P."/>
            <person name="Gross S."/>
            <person name="Joshi V."/>
            <person name="Fowler G."/>
            <person name="Nazareth L."/>
            <person name="Reid J."/>
            <person name="Worley K."/>
            <person name="Petrosino J."/>
            <person name="Highlander S."/>
            <person name="Gibbs R."/>
        </authorList>
    </citation>
    <scope>NUCLEOTIDE SEQUENCE [LARGE SCALE GENOMIC DNA]</scope>
    <source>
        <strain evidence="4 5">ATCC 23263</strain>
    </source>
</reference>
<dbReference type="AlphaFoldDB" id="E6MFF2"/>
<dbReference type="eggNOG" id="COG1625">
    <property type="taxonomic scope" value="Bacteria"/>
</dbReference>
<dbReference type="InterPro" id="IPR058240">
    <property type="entry name" value="rSAM_sf"/>
</dbReference>
<keyword evidence="5" id="KW-1185">Reference proteome</keyword>
<sequence length="457" mass="51139">MKGVPMKYRIEAVRDNSILEEMGVEAGDFLLAINGNPVLDELDIEFFAADENLLVEIEKPDGERWELEIEKDPGEDLGLTEKPSYQIRRCSNGCIFCFIDQMPPGMRDTLYIKDDDERMSFLYGNYITLTNLSEAEKERIVRYHIMPINISVHTTNPKLRRQMLHNRFAGSVMDDLQFFQKHEIAMNSQIVLCPEVNDGEELTRTLGDLAGLYPQMRSVSVVPLGMTKFRKGLTPLKSVNREKARETIAIIEACQREMMADHGVHFAYPADEFFLLAEMPIPEAKYYEDFTQLENGVGMLAAFEQEVRSGLTASAQLVQDATAKKIGIITGVLAKPMLQKACEAIHAAFPSITFEVTAIQNRFFGKAITVAGLITGRDILSQIDGNTCDQYFLPENMVKFGTHLFLDDVTTEDLSAKWGKPVTIVPVDGRAFVNRVLGVPDPADEAFGAVSGYEPEA</sequence>
<dbReference type="InterPro" id="IPR036034">
    <property type="entry name" value="PDZ_sf"/>
</dbReference>
<dbReference type="SUPFAM" id="SSF50156">
    <property type="entry name" value="PDZ domain-like"/>
    <property type="match status" value="1"/>
</dbReference>
<evidence type="ECO:0000259" key="3">
    <source>
        <dbReference type="Pfam" id="PF19238"/>
    </source>
</evidence>
<evidence type="ECO:0000259" key="2">
    <source>
        <dbReference type="Pfam" id="PF17820"/>
    </source>
</evidence>
<dbReference type="Gene3D" id="2.30.42.10">
    <property type="match status" value="1"/>
</dbReference>
<accession>E6MFF2</accession>